<organism evidence="1 2">
    <name type="scientific">Allorhizobium taibaishanense</name>
    <dbReference type="NCBI Taxonomy" id="887144"/>
    <lineage>
        <taxon>Bacteria</taxon>
        <taxon>Pseudomonadati</taxon>
        <taxon>Pseudomonadota</taxon>
        <taxon>Alphaproteobacteria</taxon>
        <taxon>Hyphomicrobiales</taxon>
        <taxon>Rhizobiaceae</taxon>
        <taxon>Rhizobium/Agrobacterium group</taxon>
        <taxon>Allorhizobium</taxon>
    </lineage>
</organism>
<comment type="caution">
    <text evidence="1">The sequence shown here is derived from an EMBL/GenBank/DDBJ whole genome shotgun (WGS) entry which is preliminary data.</text>
</comment>
<dbReference type="EMBL" id="JACIED010000001">
    <property type="protein sequence ID" value="MBB4006512.1"/>
    <property type="molecule type" value="Genomic_DNA"/>
</dbReference>
<evidence type="ECO:0000313" key="1">
    <source>
        <dbReference type="EMBL" id="MBB4006512.1"/>
    </source>
</evidence>
<gene>
    <name evidence="1" type="ORF">GGQ71_000748</name>
</gene>
<dbReference type="AlphaFoldDB" id="A0A7W6MSU9"/>
<proteinExistence type="predicted"/>
<evidence type="ECO:0000313" key="2">
    <source>
        <dbReference type="Proteomes" id="UP000544107"/>
    </source>
</evidence>
<dbReference type="Proteomes" id="UP000544107">
    <property type="component" value="Unassembled WGS sequence"/>
</dbReference>
<reference evidence="1 2" key="1">
    <citation type="submission" date="2020-08" db="EMBL/GenBank/DDBJ databases">
        <title>Genomic Encyclopedia of Type Strains, Phase IV (KMG-IV): sequencing the most valuable type-strain genomes for metagenomic binning, comparative biology and taxonomic classification.</title>
        <authorList>
            <person name="Goeker M."/>
        </authorList>
    </citation>
    <scope>NUCLEOTIDE SEQUENCE [LARGE SCALE GENOMIC DNA]</scope>
    <source>
        <strain evidence="1 2">DSM 100021</strain>
    </source>
</reference>
<name>A0A7W6MSU9_9HYPH</name>
<protein>
    <submittedName>
        <fullName evidence="1">Uncharacterized protein</fullName>
    </submittedName>
</protein>
<accession>A0A7W6MSU9</accession>
<sequence>MNSAIQPKGVRPDGSVRVLIRLIAAIGPRRWSMLSH</sequence>